<feature type="domain" description="DUF4806" evidence="2">
    <location>
        <begin position="291"/>
        <end position="364"/>
    </location>
</feature>
<dbReference type="PANTHER" id="PTHR34153">
    <property type="entry name" value="SI:CH211-262H13.3-RELATED-RELATED"/>
    <property type="match status" value="1"/>
</dbReference>
<dbReference type="Pfam" id="PF16064">
    <property type="entry name" value="DUF4806"/>
    <property type="match status" value="1"/>
</dbReference>
<comment type="caution">
    <text evidence="3">The sequence shown here is derived from an EMBL/GenBank/DDBJ whole genome shotgun (WGS) entry which is preliminary data.</text>
</comment>
<evidence type="ECO:0000259" key="2">
    <source>
        <dbReference type="Pfam" id="PF16064"/>
    </source>
</evidence>
<evidence type="ECO:0000256" key="1">
    <source>
        <dbReference type="SAM" id="MobiDB-lite"/>
    </source>
</evidence>
<dbReference type="PANTHER" id="PTHR34153:SF2">
    <property type="entry name" value="SI:CH211-262H13.3-RELATED"/>
    <property type="match status" value="1"/>
</dbReference>
<dbReference type="Proteomes" id="UP000752171">
    <property type="component" value="Unassembled WGS sequence"/>
</dbReference>
<feature type="compositionally biased region" description="Polar residues" evidence="1">
    <location>
        <begin position="108"/>
        <end position="125"/>
    </location>
</feature>
<feature type="region of interest" description="Disordered" evidence="1">
    <location>
        <begin position="95"/>
        <end position="135"/>
    </location>
</feature>
<dbReference type="InterPro" id="IPR032071">
    <property type="entry name" value="DUF4806"/>
</dbReference>
<proteinExistence type="predicted"/>
<accession>A0A8T2KUP8</accession>
<reference evidence="3 4" key="1">
    <citation type="submission" date="2021-07" db="EMBL/GenBank/DDBJ databases">
        <authorList>
            <person name="Imarazene B."/>
            <person name="Zahm M."/>
            <person name="Klopp C."/>
            <person name="Cabau C."/>
            <person name="Beille S."/>
            <person name="Jouanno E."/>
            <person name="Castinel A."/>
            <person name="Lluch J."/>
            <person name="Gil L."/>
            <person name="Kuchtly C."/>
            <person name="Lopez Roques C."/>
            <person name="Donnadieu C."/>
            <person name="Parrinello H."/>
            <person name="Journot L."/>
            <person name="Du K."/>
            <person name="Schartl M."/>
            <person name="Retaux S."/>
            <person name="Guiguen Y."/>
        </authorList>
    </citation>
    <scope>NUCLEOTIDE SEQUENCE [LARGE SCALE GENOMIC DNA]</scope>
    <source>
        <strain evidence="3">Pach_M1</strain>
        <tissue evidence="3">Testis</tissue>
    </source>
</reference>
<sequence length="425" mass="48267">MQEQPGDNWTTYNIEVLYTANNYNEARRKLPLAEQQTDLQSEAENESLKPHKRKIKPNKRLLEDGYNTDEETLVPKKNVLPQAPRIKQPFKKIPASHPFELHPHPGPQKQSNSTSSLLHQMSSDQPLHCATSTSASSFLSAPSQLGLENSSERHREVSLGASLRKAIDISGHPGIPGQTREQFWQEDPYEEQSHIQSHQINLWPPIQPQHQAAQSVWQQEATPGSSKETPQLQKLRSASVCEQKFATLLHDLLTKQEVIIEQQRNLIRMVQDLKTTSTRENAVDCDLDQRHCPVEDLSSLMALENDLRSSPDKRKKLVLELGLIGGADIKDTVWRILKHTIKNNLAKTVNWRGVNGKTGFQSLELKSVVTEAVRRNPLCANATEMKVERVIRRWFHLAGDWEGGRKRRKEIAEDMESNTSGKNNI</sequence>
<feature type="region of interest" description="Disordered" evidence="1">
    <location>
        <begin position="31"/>
        <end position="51"/>
    </location>
</feature>
<organism evidence="3 4">
    <name type="scientific">Astyanax mexicanus</name>
    <name type="common">Blind cave fish</name>
    <name type="synonym">Astyanax fasciatus mexicanus</name>
    <dbReference type="NCBI Taxonomy" id="7994"/>
    <lineage>
        <taxon>Eukaryota</taxon>
        <taxon>Metazoa</taxon>
        <taxon>Chordata</taxon>
        <taxon>Craniata</taxon>
        <taxon>Vertebrata</taxon>
        <taxon>Euteleostomi</taxon>
        <taxon>Actinopterygii</taxon>
        <taxon>Neopterygii</taxon>
        <taxon>Teleostei</taxon>
        <taxon>Ostariophysi</taxon>
        <taxon>Characiformes</taxon>
        <taxon>Characoidei</taxon>
        <taxon>Acestrorhamphidae</taxon>
        <taxon>Acestrorhamphinae</taxon>
        <taxon>Astyanax</taxon>
    </lineage>
</organism>
<name>A0A8T2KUP8_ASTMX</name>
<feature type="region of interest" description="Disordered" evidence="1">
    <location>
        <begin position="208"/>
        <end position="230"/>
    </location>
</feature>
<dbReference type="AlphaFoldDB" id="A0A8T2KUP8"/>
<evidence type="ECO:0000313" key="4">
    <source>
        <dbReference type="Proteomes" id="UP000752171"/>
    </source>
</evidence>
<dbReference type="EMBL" id="JAICCE010000020">
    <property type="protein sequence ID" value="KAG9263248.1"/>
    <property type="molecule type" value="Genomic_DNA"/>
</dbReference>
<evidence type="ECO:0000313" key="3">
    <source>
        <dbReference type="EMBL" id="KAG9263248.1"/>
    </source>
</evidence>
<protein>
    <recommendedName>
        <fullName evidence="2">DUF4806 domain-containing protein</fullName>
    </recommendedName>
</protein>
<gene>
    <name evidence="3" type="ORF">AMEX_G23263</name>
</gene>